<accession>V7B7J6</accession>
<reference evidence="2" key="1">
    <citation type="journal article" date="2014" name="Nat. Genet.">
        <title>A reference genome for common bean and genome-wide analysis of dual domestications.</title>
        <authorList>
            <person name="Schmutz J."/>
            <person name="McClean P.E."/>
            <person name="Mamidi S."/>
            <person name="Wu G.A."/>
            <person name="Cannon S.B."/>
            <person name="Grimwood J."/>
            <person name="Jenkins J."/>
            <person name="Shu S."/>
            <person name="Song Q."/>
            <person name="Chavarro C."/>
            <person name="Torres-Torres M."/>
            <person name="Geffroy V."/>
            <person name="Moghaddam S.M."/>
            <person name="Gao D."/>
            <person name="Abernathy B."/>
            <person name="Barry K."/>
            <person name="Blair M."/>
            <person name="Brick M.A."/>
            <person name="Chovatia M."/>
            <person name="Gepts P."/>
            <person name="Goodstein D.M."/>
            <person name="Gonzales M."/>
            <person name="Hellsten U."/>
            <person name="Hyten D.L."/>
            <person name="Jia G."/>
            <person name="Kelly J.D."/>
            <person name="Kudrna D."/>
            <person name="Lee R."/>
            <person name="Richard M.M."/>
            <person name="Miklas P.N."/>
            <person name="Osorno J.M."/>
            <person name="Rodrigues J."/>
            <person name="Thareau V."/>
            <person name="Urrea C.A."/>
            <person name="Wang M."/>
            <person name="Yu Y."/>
            <person name="Zhang M."/>
            <person name="Wing R.A."/>
            <person name="Cregan P.B."/>
            <person name="Rokhsar D.S."/>
            <person name="Jackson S.A."/>
        </authorList>
    </citation>
    <scope>NUCLEOTIDE SEQUENCE [LARGE SCALE GENOMIC DNA]</scope>
    <source>
        <strain evidence="2">cv. G19833</strain>
    </source>
</reference>
<dbReference type="PANTHER" id="PTHR48410:SF1">
    <property type="entry name" value="GLYCOSYLINOSITOL PHOSPHORYLCERAMIDE MANNOSYL TRANSFERASE 1"/>
    <property type="match status" value="1"/>
</dbReference>
<dbReference type="InterPro" id="IPR053318">
    <property type="entry name" value="GT64"/>
</dbReference>
<dbReference type="STRING" id="3885.V7B7J6"/>
<dbReference type="Gramene" id="ESW13784">
    <property type="protein sequence ID" value="ESW13784"/>
    <property type="gene ID" value="PHAVU_008G225900g"/>
</dbReference>
<evidence type="ECO:0000313" key="2">
    <source>
        <dbReference type="Proteomes" id="UP000000226"/>
    </source>
</evidence>
<keyword evidence="2" id="KW-1185">Reference proteome</keyword>
<name>V7B7J6_PHAVU</name>
<dbReference type="Proteomes" id="UP000000226">
    <property type="component" value="Chromosome 8"/>
</dbReference>
<dbReference type="AlphaFoldDB" id="V7B7J6"/>
<evidence type="ECO:0000313" key="1">
    <source>
        <dbReference type="EMBL" id="ESW13784.1"/>
    </source>
</evidence>
<dbReference type="PANTHER" id="PTHR48410">
    <property type="entry name" value="GLYCOSYLINOSITOL PHOSPHORYLCERAMIDE MANNOSYL TRANSFERASE 1"/>
    <property type="match status" value="1"/>
</dbReference>
<dbReference type="EMBL" id="CM002295">
    <property type="protein sequence ID" value="ESW13784.1"/>
    <property type="molecule type" value="Genomic_DNA"/>
</dbReference>
<sequence>MRGSCCVLNRRKEQRFRLLAISTVKSVKIKLLLCCCVTFTLLAFSRSAFSFVLWNNQTPLPPLFSDFRRSQNFHRSNTSAITMVKSGKCGSATTGKIWKTLNQLQPK</sequence>
<organism evidence="1 2">
    <name type="scientific">Phaseolus vulgaris</name>
    <name type="common">Kidney bean</name>
    <name type="synonym">French bean</name>
    <dbReference type="NCBI Taxonomy" id="3885"/>
    <lineage>
        <taxon>Eukaryota</taxon>
        <taxon>Viridiplantae</taxon>
        <taxon>Streptophyta</taxon>
        <taxon>Embryophyta</taxon>
        <taxon>Tracheophyta</taxon>
        <taxon>Spermatophyta</taxon>
        <taxon>Magnoliopsida</taxon>
        <taxon>eudicotyledons</taxon>
        <taxon>Gunneridae</taxon>
        <taxon>Pentapetalae</taxon>
        <taxon>rosids</taxon>
        <taxon>fabids</taxon>
        <taxon>Fabales</taxon>
        <taxon>Fabaceae</taxon>
        <taxon>Papilionoideae</taxon>
        <taxon>50 kb inversion clade</taxon>
        <taxon>NPAAA clade</taxon>
        <taxon>indigoferoid/millettioid clade</taxon>
        <taxon>Phaseoleae</taxon>
        <taxon>Phaseolus</taxon>
    </lineage>
</organism>
<proteinExistence type="predicted"/>
<gene>
    <name evidence="1" type="ORF">PHAVU_008G225900g</name>
</gene>
<protein>
    <submittedName>
        <fullName evidence="1">Uncharacterized protein</fullName>
    </submittedName>
</protein>